<sequence>MSSALQVTVPDGVPFIDFTREFDYPVADVYRAHASAELMSQWLGPRDLEMEVGRFDFRPGGGYEYTHVAPTGDRYEFRGTFHTVRENDKVIQTFEFLGFPDVVSIETLTFEDLGDGRTRLSGHAVYPTVEARDGMASSGMEEGMKQGYEQLDELLAKSAA</sequence>
<reference evidence="4" key="1">
    <citation type="journal article" date="2019" name="Int. J. Syst. Evol. Microbiol.">
        <title>The Global Catalogue of Microorganisms (GCM) 10K type strain sequencing project: providing services to taxonomists for standard genome sequencing and annotation.</title>
        <authorList>
            <consortium name="The Broad Institute Genomics Platform"/>
            <consortium name="The Broad Institute Genome Sequencing Center for Infectious Disease"/>
            <person name="Wu L."/>
            <person name="Ma J."/>
        </authorList>
    </citation>
    <scope>NUCLEOTIDE SEQUENCE [LARGE SCALE GENOMIC DNA]</scope>
    <source>
        <strain evidence="4">JCM 17458</strain>
    </source>
</reference>
<comment type="caution">
    <text evidence="3">The sequence shown here is derived from an EMBL/GenBank/DDBJ whole genome shotgun (WGS) entry which is preliminary data.</text>
</comment>
<dbReference type="CDD" id="cd07826">
    <property type="entry name" value="SRPBCC_CalC_Aha1-like_9"/>
    <property type="match status" value="1"/>
</dbReference>
<proteinExistence type="inferred from homology"/>
<protein>
    <submittedName>
        <fullName evidence="3">SRPBCC family protein</fullName>
    </submittedName>
</protein>
<dbReference type="SUPFAM" id="SSF55961">
    <property type="entry name" value="Bet v1-like"/>
    <property type="match status" value="1"/>
</dbReference>
<evidence type="ECO:0000313" key="3">
    <source>
        <dbReference type="EMBL" id="GAA4283722.1"/>
    </source>
</evidence>
<dbReference type="InterPro" id="IPR023393">
    <property type="entry name" value="START-like_dom_sf"/>
</dbReference>
<dbReference type="Proteomes" id="UP001501586">
    <property type="component" value="Unassembled WGS sequence"/>
</dbReference>
<accession>A0ABP8EIG8</accession>
<dbReference type="Gene3D" id="3.30.530.20">
    <property type="match status" value="1"/>
</dbReference>
<gene>
    <name evidence="3" type="ORF">GCM10022261_12530</name>
</gene>
<dbReference type="InterPro" id="IPR013538">
    <property type="entry name" value="ASHA1/2-like_C"/>
</dbReference>
<keyword evidence="4" id="KW-1185">Reference proteome</keyword>
<evidence type="ECO:0000256" key="1">
    <source>
        <dbReference type="ARBA" id="ARBA00006817"/>
    </source>
</evidence>
<organism evidence="3 4">
    <name type="scientific">Brevibacterium daeguense</name>
    <dbReference type="NCBI Taxonomy" id="909936"/>
    <lineage>
        <taxon>Bacteria</taxon>
        <taxon>Bacillati</taxon>
        <taxon>Actinomycetota</taxon>
        <taxon>Actinomycetes</taxon>
        <taxon>Micrococcales</taxon>
        <taxon>Brevibacteriaceae</taxon>
        <taxon>Brevibacterium</taxon>
    </lineage>
</organism>
<name>A0ABP8EIG8_9MICO</name>
<dbReference type="Pfam" id="PF08327">
    <property type="entry name" value="AHSA1"/>
    <property type="match status" value="1"/>
</dbReference>
<evidence type="ECO:0000313" key="4">
    <source>
        <dbReference type="Proteomes" id="UP001501586"/>
    </source>
</evidence>
<dbReference type="EMBL" id="BAABAZ010000004">
    <property type="protein sequence ID" value="GAA4283722.1"/>
    <property type="molecule type" value="Genomic_DNA"/>
</dbReference>
<evidence type="ECO:0000259" key="2">
    <source>
        <dbReference type="Pfam" id="PF08327"/>
    </source>
</evidence>
<feature type="domain" description="Activator of Hsp90 ATPase homologue 1/2-like C-terminal" evidence="2">
    <location>
        <begin position="23"/>
        <end position="155"/>
    </location>
</feature>
<dbReference type="RefSeq" id="WP_236863796.1">
    <property type="nucleotide sequence ID" value="NZ_BAABAZ010000004.1"/>
</dbReference>
<comment type="similarity">
    <text evidence="1">Belongs to the AHA1 family.</text>
</comment>